<dbReference type="EMBL" id="VSWC01000157">
    <property type="protein sequence ID" value="KAA1074988.1"/>
    <property type="molecule type" value="Genomic_DNA"/>
</dbReference>
<keyword evidence="2" id="KW-1185">Reference proteome</keyword>
<dbReference type="OrthoDB" id="10592928at2759"/>
<sequence length="638" mass="73805">MKSKTGEMAMDLETLRLSFQHTQHLIQSDKAIDLLQAYAKLYSKENRAKEGNQLIQNGEALLNRGKQIVPVEAAQRIQNANKLLEDAPVFFNPLGNEGDILDEETIRRSIEHGILLTATGNEHLEQLEKAQREGTQVMEAANRMIEEGQNLVNQGQIKQQRESETLEKVGHLKQEKSTLMGPLDQVIQTFDLLKLGSRMQVFEKLSDQEKANLMKQGKEVSNHHLTDLPDEISKQVPPEVWKLVQKIKRKDDERLKGLSFQGVCESLNEVMHSLGPIVTIKIGDDFDKSFIKRGLMLQKNILEMVNYMHRYGFITTKAFKSFFASKHTIEIAAITMFSSLISHTMLWNSYHTTDYVLLVRELPSYGTYIIQVLDEENKAMLSYSYLKTIFSYCEQLNFPMKKALEEGDTSNQHFAMARDHVFLHSKFIGSLQKYLQAKLRSPSDTEEFQRTAEFDEMERTIRYILSVFVLVGDQPNIQGKEWQLRSLFILIKLIESQFGKELITRNIVDEGFKKRYQIMAERFQFFEEIDQLKLYMQDKQGKLPVPGSIQYSDELQQKGISPLDHITNHYIPSMFSNNIKRITKIVQQQEPLDDRPSDNYYMLEKDVLENKLVQLEIGNALARLDKKKPLEKEPSLKE</sequence>
<proteinExistence type="predicted"/>
<dbReference type="Proteomes" id="UP000324748">
    <property type="component" value="Unassembled WGS sequence"/>
</dbReference>
<protein>
    <submittedName>
        <fullName evidence="1">Uncharacterized protein</fullName>
    </submittedName>
</protein>
<reference evidence="1 2" key="1">
    <citation type="submission" date="2019-05" db="EMBL/GenBank/DDBJ databases">
        <title>Emergence of the Ug99 lineage of the wheat stem rust pathogen through somatic hybridization.</title>
        <authorList>
            <person name="Li F."/>
            <person name="Upadhyaya N.M."/>
            <person name="Sperschneider J."/>
            <person name="Matny O."/>
            <person name="Nguyen-Phuc H."/>
            <person name="Mago R."/>
            <person name="Raley C."/>
            <person name="Miller M.E."/>
            <person name="Silverstein K.A.T."/>
            <person name="Henningsen E."/>
            <person name="Hirsch C.D."/>
            <person name="Visser B."/>
            <person name="Pretorius Z.A."/>
            <person name="Steffenson B.J."/>
            <person name="Schwessinger B."/>
            <person name="Dodds P.N."/>
            <person name="Figueroa M."/>
        </authorList>
    </citation>
    <scope>NUCLEOTIDE SEQUENCE [LARGE SCALE GENOMIC DNA]</scope>
    <source>
        <strain evidence="1">21-0</strain>
    </source>
</reference>
<evidence type="ECO:0000313" key="2">
    <source>
        <dbReference type="Proteomes" id="UP000324748"/>
    </source>
</evidence>
<organism evidence="1 2">
    <name type="scientific">Puccinia graminis f. sp. tritici</name>
    <dbReference type="NCBI Taxonomy" id="56615"/>
    <lineage>
        <taxon>Eukaryota</taxon>
        <taxon>Fungi</taxon>
        <taxon>Dikarya</taxon>
        <taxon>Basidiomycota</taxon>
        <taxon>Pucciniomycotina</taxon>
        <taxon>Pucciniomycetes</taxon>
        <taxon>Pucciniales</taxon>
        <taxon>Pucciniaceae</taxon>
        <taxon>Puccinia</taxon>
    </lineage>
</organism>
<evidence type="ECO:0000313" key="1">
    <source>
        <dbReference type="EMBL" id="KAA1074988.1"/>
    </source>
</evidence>
<gene>
    <name evidence="1" type="ORF">PGT21_026427</name>
</gene>
<name>A0A5B0MFR3_PUCGR</name>
<dbReference type="AlphaFoldDB" id="A0A5B0MFR3"/>
<accession>A0A5B0MFR3</accession>
<comment type="caution">
    <text evidence="1">The sequence shown here is derived from an EMBL/GenBank/DDBJ whole genome shotgun (WGS) entry which is preliminary data.</text>
</comment>